<protein>
    <submittedName>
        <fullName evidence="1">Uncharacterized protein</fullName>
    </submittedName>
</protein>
<reference evidence="2" key="1">
    <citation type="submission" date="2014-06" db="EMBL/GenBank/DDBJ databases">
        <authorList>
            <person name="Winans N.J."/>
            <person name="Newell P.D."/>
            <person name="Douglas A.E."/>
        </authorList>
    </citation>
    <scope>NUCLEOTIDE SEQUENCE [LARGE SCALE GENOMIC DNA]</scope>
</reference>
<dbReference type="Proteomes" id="UP000194641">
    <property type="component" value="Unassembled WGS sequence"/>
</dbReference>
<dbReference type="AlphaFoldDB" id="A0A252AS30"/>
<comment type="caution">
    <text evidence="1">The sequence shown here is derived from an EMBL/GenBank/DDBJ whole genome shotgun (WGS) entry which is preliminary data.</text>
</comment>
<dbReference type="EMBL" id="JOPA01000027">
    <property type="protein sequence ID" value="OUI92796.1"/>
    <property type="molecule type" value="Genomic_DNA"/>
</dbReference>
<sequence>METGQRAAGIQYGHGIMQAAGKEGDSLSGIDGAEDAGIIACSCLTVFGGGNTVSRKDRSAALYGIDHRPLYNGCGAEIST</sequence>
<organism evidence="1 2">
    <name type="scientific">Acetobacter indonesiensis</name>
    <dbReference type="NCBI Taxonomy" id="104101"/>
    <lineage>
        <taxon>Bacteria</taxon>
        <taxon>Pseudomonadati</taxon>
        <taxon>Pseudomonadota</taxon>
        <taxon>Alphaproteobacteria</taxon>
        <taxon>Acetobacterales</taxon>
        <taxon>Acetobacteraceae</taxon>
        <taxon>Acetobacter</taxon>
    </lineage>
</organism>
<gene>
    <name evidence="1" type="ORF">HK17_09370</name>
</gene>
<accession>A0A252AS30</accession>
<name>A0A252AS30_9PROT</name>
<evidence type="ECO:0000313" key="2">
    <source>
        <dbReference type="Proteomes" id="UP000194641"/>
    </source>
</evidence>
<proteinExistence type="predicted"/>
<evidence type="ECO:0000313" key="1">
    <source>
        <dbReference type="EMBL" id="OUI92796.1"/>
    </source>
</evidence>